<comment type="cofactor">
    <cofactor evidence="1">
        <name>Mg(2+)</name>
        <dbReference type="ChEBI" id="CHEBI:18420"/>
    </cofactor>
</comment>
<dbReference type="PANTHER" id="PTHR43046">
    <property type="entry name" value="GDP-MANNOSE MANNOSYL HYDROLASE"/>
    <property type="match status" value="1"/>
</dbReference>
<dbReference type="GO" id="GO:0016787">
    <property type="term" value="F:hydrolase activity"/>
    <property type="evidence" value="ECO:0007669"/>
    <property type="project" value="UniProtKB-KW"/>
</dbReference>
<dbReference type="PANTHER" id="PTHR43046:SF14">
    <property type="entry name" value="MUTT_NUDIX FAMILY PROTEIN"/>
    <property type="match status" value="1"/>
</dbReference>
<name>A0A073KEH0_9BACI</name>
<feature type="domain" description="Nudix hydrolase" evidence="3">
    <location>
        <begin position="4"/>
        <end position="144"/>
    </location>
</feature>
<dbReference type="eggNOG" id="COG1051">
    <property type="taxonomic scope" value="Bacteria"/>
</dbReference>
<evidence type="ECO:0000313" key="5">
    <source>
        <dbReference type="Proteomes" id="UP000027778"/>
    </source>
</evidence>
<accession>A0A073KEH0</accession>
<dbReference type="SUPFAM" id="SSF55811">
    <property type="entry name" value="Nudix"/>
    <property type="match status" value="1"/>
</dbReference>
<dbReference type="Pfam" id="PF00293">
    <property type="entry name" value="NUDIX"/>
    <property type="match status" value="1"/>
</dbReference>
<dbReference type="RefSeq" id="WP_033673915.1">
    <property type="nucleotide sequence ID" value="NZ_JOTM01000004.1"/>
</dbReference>
<dbReference type="PROSITE" id="PS51462">
    <property type="entry name" value="NUDIX"/>
    <property type="match status" value="1"/>
</dbReference>
<organism evidence="4 5">
    <name type="scientific">Bacillus gaemokensis</name>
    <dbReference type="NCBI Taxonomy" id="574375"/>
    <lineage>
        <taxon>Bacteria</taxon>
        <taxon>Bacillati</taxon>
        <taxon>Bacillota</taxon>
        <taxon>Bacilli</taxon>
        <taxon>Bacillales</taxon>
        <taxon>Bacillaceae</taxon>
        <taxon>Bacillus</taxon>
        <taxon>Bacillus cereus group</taxon>
    </lineage>
</organism>
<comment type="caution">
    <text evidence="4">The sequence shown here is derived from an EMBL/GenBank/DDBJ whole genome shotgun (WGS) entry which is preliminary data.</text>
</comment>
<dbReference type="CDD" id="cd18880">
    <property type="entry name" value="NUDIX_ADPRase"/>
    <property type="match status" value="1"/>
</dbReference>
<evidence type="ECO:0000259" key="3">
    <source>
        <dbReference type="PROSITE" id="PS51462"/>
    </source>
</evidence>
<dbReference type="Proteomes" id="UP000027778">
    <property type="component" value="Unassembled WGS sequence"/>
</dbReference>
<gene>
    <name evidence="4" type="ORF">BAGA_21765</name>
</gene>
<dbReference type="InterPro" id="IPR000086">
    <property type="entry name" value="NUDIX_hydrolase_dom"/>
</dbReference>
<dbReference type="STRING" id="574375.AZF08_12770"/>
<sequence length="161" mass="18035">MTYHIRVRAGAVIIENDSILLIEFNDENGLHYNLPAGGAEPGETVIDAVQREAKEEASVDVEVGSLAFAYEYAPHLNANKYGPIHSLCLMFECKIQDGSAPKMPANPDPNQTDVKWIPLSELHTIILYPNIKDHIIHYAKNKRNIDMIEEHALEEYPTAVN</sequence>
<dbReference type="Gene3D" id="3.90.79.10">
    <property type="entry name" value="Nucleoside Triphosphate Pyrophosphohydrolase"/>
    <property type="match status" value="1"/>
</dbReference>
<dbReference type="AlphaFoldDB" id="A0A073KEH0"/>
<evidence type="ECO:0000256" key="2">
    <source>
        <dbReference type="ARBA" id="ARBA00022801"/>
    </source>
</evidence>
<keyword evidence="5" id="KW-1185">Reference proteome</keyword>
<protein>
    <submittedName>
        <fullName evidence="4">NUDIX hydrolase</fullName>
    </submittedName>
</protein>
<dbReference type="InterPro" id="IPR015797">
    <property type="entry name" value="NUDIX_hydrolase-like_dom_sf"/>
</dbReference>
<dbReference type="EMBL" id="JOTM01000004">
    <property type="protein sequence ID" value="KEK24906.1"/>
    <property type="molecule type" value="Genomic_DNA"/>
</dbReference>
<proteinExistence type="predicted"/>
<evidence type="ECO:0000313" key="4">
    <source>
        <dbReference type="EMBL" id="KEK24906.1"/>
    </source>
</evidence>
<dbReference type="OrthoDB" id="65827at2"/>
<evidence type="ECO:0000256" key="1">
    <source>
        <dbReference type="ARBA" id="ARBA00001946"/>
    </source>
</evidence>
<reference evidence="4 5" key="1">
    <citation type="submission" date="2014-06" db="EMBL/GenBank/DDBJ databases">
        <title>Draft genome sequence of Bacillus gaemokensis JCM 15801 (MCCC 1A00707).</title>
        <authorList>
            <person name="Lai Q."/>
            <person name="Liu Y."/>
            <person name="Shao Z."/>
        </authorList>
    </citation>
    <scope>NUCLEOTIDE SEQUENCE [LARGE SCALE GENOMIC DNA]</scope>
    <source>
        <strain evidence="4 5">JCM 15801</strain>
    </source>
</reference>
<keyword evidence="2 4" id="KW-0378">Hydrolase</keyword>